<sequence>MQLQNLAVKFMQSEDITTEGLQQMRYIILKLTSGLLYCPCLLQEKNLERHLRMEKYTQLEDFLLAEIQELMRNIHQHHLKD</sequence>
<organism evidence="1 2">
    <name type="scientific">Bacillus thermozeamaize</name>
    <dbReference type="NCBI Taxonomy" id="230954"/>
    <lineage>
        <taxon>Bacteria</taxon>
        <taxon>Bacillati</taxon>
        <taxon>Bacillota</taxon>
        <taxon>Bacilli</taxon>
        <taxon>Bacillales</taxon>
        <taxon>Bacillaceae</taxon>
        <taxon>Bacillus</taxon>
    </lineage>
</organism>
<dbReference type="Proteomes" id="UP000196475">
    <property type="component" value="Unassembled WGS sequence"/>
</dbReference>
<gene>
    <name evidence="1" type="ORF">BAA01_09445</name>
</gene>
<name>A0A1Y3PEC2_9BACI</name>
<dbReference type="AlphaFoldDB" id="A0A1Y3PEC2"/>
<protein>
    <submittedName>
        <fullName evidence="1">Uncharacterized protein</fullName>
    </submittedName>
</protein>
<accession>A0A1Y3PEC2</accession>
<evidence type="ECO:0000313" key="2">
    <source>
        <dbReference type="Proteomes" id="UP000196475"/>
    </source>
</evidence>
<reference evidence="2" key="1">
    <citation type="submission" date="2016-06" db="EMBL/GenBank/DDBJ databases">
        <authorList>
            <person name="Nascimento L."/>
            <person name="Pereira R.V."/>
            <person name="Martins L.F."/>
            <person name="Quaggio R.B."/>
            <person name="Silva A.M."/>
            <person name="Setubal J.C."/>
        </authorList>
    </citation>
    <scope>NUCLEOTIDE SEQUENCE [LARGE SCALE GENOMIC DNA]</scope>
</reference>
<proteinExistence type="predicted"/>
<comment type="caution">
    <text evidence="1">The sequence shown here is derived from an EMBL/GenBank/DDBJ whole genome shotgun (WGS) entry which is preliminary data.</text>
</comment>
<dbReference type="EMBL" id="LZRT01000098">
    <property type="protein sequence ID" value="OUM85682.1"/>
    <property type="molecule type" value="Genomic_DNA"/>
</dbReference>
<evidence type="ECO:0000313" key="1">
    <source>
        <dbReference type="EMBL" id="OUM85682.1"/>
    </source>
</evidence>